<name>A0A4C1YBG1_EUMVA</name>
<proteinExistence type="predicted"/>
<dbReference type="EMBL" id="BGZK01001128">
    <property type="protein sequence ID" value="GBP71979.1"/>
    <property type="molecule type" value="Genomic_DNA"/>
</dbReference>
<evidence type="ECO:0008006" key="4">
    <source>
        <dbReference type="Google" id="ProtNLM"/>
    </source>
</evidence>
<evidence type="ECO:0000313" key="3">
    <source>
        <dbReference type="Proteomes" id="UP000299102"/>
    </source>
</evidence>
<protein>
    <recommendedName>
        <fullName evidence="4">Transmembrane protein</fullName>
    </recommendedName>
</protein>
<keyword evidence="1" id="KW-1133">Transmembrane helix</keyword>
<feature type="transmembrane region" description="Helical" evidence="1">
    <location>
        <begin position="26"/>
        <end position="47"/>
    </location>
</feature>
<evidence type="ECO:0000313" key="2">
    <source>
        <dbReference type="EMBL" id="GBP71979.1"/>
    </source>
</evidence>
<keyword evidence="3" id="KW-1185">Reference proteome</keyword>
<dbReference type="Proteomes" id="UP000299102">
    <property type="component" value="Unassembled WGS sequence"/>
</dbReference>
<organism evidence="2 3">
    <name type="scientific">Eumeta variegata</name>
    <name type="common">Bagworm moth</name>
    <name type="synonym">Eumeta japonica</name>
    <dbReference type="NCBI Taxonomy" id="151549"/>
    <lineage>
        <taxon>Eukaryota</taxon>
        <taxon>Metazoa</taxon>
        <taxon>Ecdysozoa</taxon>
        <taxon>Arthropoda</taxon>
        <taxon>Hexapoda</taxon>
        <taxon>Insecta</taxon>
        <taxon>Pterygota</taxon>
        <taxon>Neoptera</taxon>
        <taxon>Endopterygota</taxon>
        <taxon>Lepidoptera</taxon>
        <taxon>Glossata</taxon>
        <taxon>Ditrysia</taxon>
        <taxon>Tineoidea</taxon>
        <taxon>Psychidae</taxon>
        <taxon>Oiketicinae</taxon>
        <taxon>Eumeta</taxon>
    </lineage>
</organism>
<keyword evidence="1" id="KW-0812">Transmembrane</keyword>
<sequence length="110" mass="12707">MEGRAAARRMDTTRVRRKDISMSFEGMLSVVILVNRSSIIYSLRTLFNKDVIRLSLWLGYGWGMVGYGWVWLGMVGYGWVWLGMAHWLGALPYKRKSEFDLDHGVLNGEF</sequence>
<feature type="transmembrane region" description="Helical" evidence="1">
    <location>
        <begin position="67"/>
        <end position="88"/>
    </location>
</feature>
<keyword evidence="1" id="KW-0472">Membrane</keyword>
<accession>A0A4C1YBG1</accession>
<comment type="caution">
    <text evidence="2">The sequence shown here is derived from an EMBL/GenBank/DDBJ whole genome shotgun (WGS) entry which is preliminary data.</text>
</comment>
<gene>
    <name evidence="2" type="ORF">EVAR_45294_1</name>
</gene>
<dbReference type="AlphaFoldDB" id="A0A4C1YBG1"/>
<reference evidence="2 3" key="1">
    <citation type="journal article" date="2019" name="Commun. Biol.">
        <title>The bagworm genome reveals a unique fibroin gene that provides high tensile strength.</title>
        <authorList>
            <person name="Kono N."/>
            <person name="Nakamura H."/>
            <person name="Ohtoshi R."/>
            <person name="Tomita M."/>
            <person name="Numata K."/>
            <person name="Arakawa K."/>
        </authorList>
    </citation>
    <scope>NUCLEOTIDE SEQUENCE [LARGE SCALE GENOMIC DNA]</scope>
</reference>
<evidence type="ECO:0000256" key="1">
    <source>
        <dbReference type="SAM" id="Phobius"/>
    </source>
</evidence>